<name>A0AAF0XZY5_9TREE</name>
<keyword evidence="4" id="KW-0862">Zinc</keyword>
<keyword evidence="3 6" id="KW-0863">Zinc-finger</keyword>
<feature type="compositionally biased region" description="Low complexity" evidence="7">
    <location>
        <begin position="1005"/>
        <end position="1018"/>
    </location>
</feature>
<dbReference type="PROSITE" id="PS00344">
    <property type="entry name" value="GATA_ZN_FINGER_1"/>
    <property type="match status" value="1"/>
</dbReference>
<dbReference type="SMART" id="SM00401">
    <property type="entry name" value="ZnF_GATA"/>
    <property type="match status" value="1"/>
</dbReference>
<evidence type="ECO:0000256" key="4">
    <source>
        <dbReference type="ARBA" id="ARBA00022833"/>
    </source>
</evidence>
<dbReference type="Gene3D" id="3.30.50.10">
    <property type="entry name" value="Erythroid Transcription Factor GATA-1, subunit A"/>
    <property type="match status" value="1"/>
</dbReference>
<dbReference type="InterPro" id="IPR039355">
    <property type="entry name" value="Transcription_factor_GATA"/>
</dbReference>
<dbReference type="RefSeq" id="XP_062623185.1">
    <property type="nucleotide sequence ID" value="XM_062767201.1"/>
</dbReference>
<dbReference type="InterPro" id="IPR013088">
    <property type="entry name" value="Znf_NHR/GATA"/>
</dbReference>
<evidence type="ECO:0000256" key="3">
    <source>
        <dbReference type="ARBA" id="ARBA00022771"/>
    </source>
</evidence>
<dbReference type="PANTHER" id="PTHR10071">
    <property type="entry name" value="TRANSCRIPTION FACTOR GATA FAMILY MEMBER"/>
    <property type="match status" value="1"/>
</dbReference>
<evidence type="ECO:0000313" key="9">
    <source>
        <dbReference type="EMBL" id="WOO77152.1"/>
    </source>
</evidence>
<evidence type="ECO:0000256" key="2">
    <source>
        <dbReference type="ARBA" id="ARBA00022723"/>
    </source>
</evidence>
<feature type="compositionally biased region" description="Basic and acidic residues" evidence="7">
    <location>
        <begin position="868"/>
        <end position="910"/>
    </location>
</feature>
<feature type="compositionally biased region" description="Low complexity" evidence="7">
    <location>
        <begin position="721"/>
        <end position="745"/>
    </location>
</feature>
<dbReference type="RefSeq" id="XP_062623184.1">
    <property type="nucleotide sequence ID" value="XM_062767200.1"/>
</dbReference>
<feature type="domain" description="GATA-type" evidence="8">
    <location>
        <begin position="377"/>
        <end position="430"/>
    </location>
</feature>
<protein>
    <submittedName>
        <fullName evidence="9">GATA-type transcription factor sreA</fullName>
    </submittedName>
</protein>
<dbReference type="GO" id="GO:0008270">
    <property type="term" value="F:zinc ion binding"/>
    <property type="evidence" value="ECO:0007669"/>
    <property type="project" value="UniProtKB-KW"/>
</dbReference>
<feature type="region of interest" description="Disordered" evidence="7">
    <location>
        <begin position="512"/>
        <end position="701"/>
    </location>
</feature>
<feature type="compositionally biased region" description="Low complexity" evidence="7">
    <location>
        <begin position="450"/>
        <end position="470"/>
    </location>
</feature>
<dbReference type="InterPro" id="IPR000679">
    <property type="entry name" value="Znf_GATA"/>
</dbReference>
<dbReference type="Proteomes" id="UP000827549">
    <property type="component" value="Chromosome 1"/>
</dbReference>
<dbReference type="GO" id="GO:0000981">
    <property type="term" value="F:DNA-binding transcription factor activity, RNA polymerase II-specific"/>
    <property type="evidence" value="ECO:0007669"/>
    <property type="project" value="TreeGrafter"/>
</dbReference>
<feature type="compositionally biased region" description="Basic and acidic residues" evidence="7">
    <location>
        <begin position="936"/>
        <end position="984"/>
    </location>
</feature>
<evidence type="ECO:0000256" key="7">
    <source>
        <dbReference type="SAM" id="MobiDB-lite"/>
    </source>
</evidence>
<dbReference type="GeneID" id="87803999"/>
<dbReference type="SUPFAM" id="SSF57716">
    <property type="entry name" value="Glucocorticoid receptor-like (DNA-binding domain)"/>
    <property type="match status" value="1"/>
</dbReference>
<dbReference type="EMBL" id="CP086714">
    <property type="protein sequence ID" value="WOO77152.1"/>
    <property type="molecule type" value="Genomic_DNA"/>
</dbReference>
<feature type="region of interest" description="Disordered" evidence="7">
    <location>
        <begin position="1"/>
        <end position="384"/>
    </location>
</feature>
<dbReference type="PRINTS" id="PR00619">
    <property type="entry name" value="GATAZNFINGER"/>
</dbReference>
<evidence type="ECO:0000256" key="6">
    <source>
        <dbReference type="PROSITE-ProRule" id="PRU00094"/>
    </source>
</evidence>
<feature type="compositionally biased region" description="Low complexity" evidence="7">
    <location>
        <begin position="322"/>
        <end position="347"/>
    </location>
</feature>
<feature type="compositionally biased region" description="Low complexity" evidence="7">
    <location>
        <begin position="636"/>
        <end position="679"/>
    </location>
</feature>
<evidence type="ECO:0000256" key="1">
    <source>
        <dbReference type="ARBA" id="ARBA00004123"/>
    </source>
</evidence>
<feature type="compositionally biased region" description="Polar residues" evidence="7">
    <location>
        <begin position="559"/>
        <end position="571"/>
    </location>
</feature>
<feature type="compositionally biased region" description="Basic and acidic residues" evidence="7">
    <location>
        <begin position="594"/>
        <end position="609"/>
    </location>
</feature>
<feature type="compositionally biased region" description="Low complexity" evidence="7">
    <location>
        <begin position="1047"/>
        <end position="1056"/>
    </location>
</feature>
<reference evidence="9" key="1">
    <citation type="submission" date="2023-10" db="EMBL/GenBank/DDBJ databases">
        <authorList>
            <person name="Noh H."/>
        </authorList>
    </citation>
    <scope>NUCLEOTIDE SEQUENCE</scope>
    <source>
        <strain evidence="9">DUCC4014</strain>
    </source>
</reference>
<feature type="compositionally biased region" description="Basic and acidic residues" evidence="7">
    <location>
        <begin position="623"/>
        <end position="635"/>
    </location>
</feature>
<feature type="compositionally biased region" description="Low complexity" evidence="7">
    <location>
        <begin position="15"/>
        <end position="24"/>
    </location>
</feature>
<feature type="compositionally biased region" description="Basic and acidic residues" evidence="7">
    <location>
        <begin position="1057"/>
        <end position="1072"/>
    </location>
</feature>
<keyword evidence="2" id="KW-0479">Metal-binding</keyword>
<feature type="compositionally biased region" description="Low complexity" evidence="7">
    <location>
        <begin position="833"/>
        <end position="862"/>
    </location>
</feature>
<feature type="region of interest" description="Disordered" evidence="7">
    <location>
        <begin position="833"/>
        <end position="1072"/>
    </location>
</feature>
<keyword evidence="5" id="KW-0539">Nucleus</keyword>
<feature type="region of interest" description="Disordered" evidence="7">
    <location>
        <begin position="435"/>
        <end position="471"/>
    </location>
</feature>
<proteinExistence type="predicted"/>
<dbReference type="GO" id="GO:0005634">
    <property type="term" value="C:nucleus"/>
    <property type="evidence" value="ECO:0007669"/>
    <property type="project" value="UniProtKB-SubCell"/>
</dbReference>
<dbReference type="GO" id="GO:0000122">
    <property type="term" value="P:negative regulation of transcription by RNA polymerase II"/>
    <property type="evidence" value="ECO:0007669"/>
    <property type="project" value="TreeGrafter"/>
</dbReference>
<feature type="compositionally biased region" description="Low complexity" evidence="7">
    <location>
        <begin position="985"/>
        <end position="995"/>
    </location>
</feature>
<sequence>MPTASAASPQQQTFTAPTSPSAPTKLSPRATGSAPLSPAANTGALAFRRYSASRISDTRGSLNPQEEEEDELDEDQSPAPAATTYTTAREPAREPPMSSWRAKFGRGWGVGFGSSNERGGAPGEDDTPESEAPPATGSAAGGSPPASGIQSRDGSVNPKDEVESNPDRSTPGIDGPDGPDSKPKRRPARRSAAGSVSQKKEDDEEGPAKKRRSLAPQSGGSGLPSPTPSAGAADPQLGSCPGDGRCNGAGGKAGCEGCPTYNNTLANHVPASSGPAEGVDRPAKPSPAPERPTERPSPWGLGLMAGLARSSAAADPSRYPQSSAPSSNPSAASTSGPAATPPGTSTPEAKVKASASPEADEKPQVGGTPAGNGLAATPVGMSCRNCGTSTTPLWRRDEEGRPQCNACGLYHKLHGVPRPVAMKKTVIKRRKRVPAVAAATSPAGRGGSQGATSSPGAGSAAALATPPGSSYDDKARAAYQALGGGSPWGPGAPGSAAANALADSRRKGVPLIIPTAGAGSGAERKKPWWIEDRRDRDDKEREHGQDSHQLAAEALLSIAPQTKVASATTSPDNRDKPASLAPGRGSAMDVDKDDEPRGVKRKSAEDESRLPSAHSLGLVSLAGEKERERSRERAYSRSPLASTDSRSTATSASAGAHPTRIGSAAAPAGQPPSAASQPGRYSIYGPNPRDPASLISSPWSNLSTTRYGGFSFGRRDLATGAYSSASATSSPASAAPKASQLSPPRRASPEPSREPSSVSRFYAGGAAGAGALSASSSSLSGSTYGHYSMGRRELMEHREQLREGKRWLESMITKTDKLLHMVDGKLTTAADTPATAATNSTPGTAAPAPTGAATASAAAAGSSGAGNRHHEDWEFEERERQRQKEFQRLEEEAQRDRQERERRDKEREKAAVVSQQVHQARERAEREAASQQVYQAREREREALERERERERERDGIHGVGLHDRDAFRGRPREKLAAERDRDLLLASRRVAAVSPNGARREPHSVGSSNGSVSSAAAVERERVERERERERERDRERERIAGAEGGAAPSAAKASPWDRDLGSVGLPRREQPVSRLGRGLWAFDARG</sequence>
<dbReference type="PANTHER" id="PTHR10071:SF281">
    <property type="entry name" value="BOX A-BINDING FACTOR-RELATED"/>
    <property type="match status" value="1"/>
</dbReference>
<evidence type="ECO:0000313" key="10">
    <source>
        <dbReference type="Proteomes" id="UP000827549"/>
    </source>
</evidence>
<dbReference type="Pfam" id="PF00320">
    <property type="entry name" value="GATA"/>
    <property type="match status" value="1"/>
</dbReference>
<feature type="compositionally biased region" description="Low complexity" evidence="7">
    <location>
        <begin position="78"/>
        <end position="89"/>
    </location>
</feature>
<feature type="compositionally biased region" description="Polar residues" evidence="7">
    <location>
        <begin position="1"/>
        <end position="14"/>
    </location>
</feature>
<evidence type="ECO:0000259" key="8">
    <source>
        <dbReference type="PROSITE" id="PS50114"/>
    </source>
</evidence>
<dbReference type="FunFam" id="3.30.50.10:FF:000007">
    <property type="entry name" value="Nitrogen regulatory AreA, N-terminal"/>
    <property type="match status" value="1"/>
</dbReference>
<dbReference type="PROSITE" id="PS50114">
    <property type="entry name" value="GATA_ZN_FINGER_2"/>
    <property type="match status" value="1"/>
</dbReference>
<feature type="compositionally biased region" description="Acidic residues" evidence="7">
    <location>
        <begin position="65"/>
        <end position="76"/>
    </location>
</feature>
<accession>A0AAF0XZY5</accession>
<feature type="compositionally biased region" description="Basic and acidic residues" evidence="7">
    <location>
        <begin position="522"/>
        <end position="546"/>
    </location>
</feature>
<evidence type="ECO:0000256" key="5">
    <source>
        <dbReference type="ARBA" id="ARBA00023242"/>
    </source>
</evidence>
<feature type="compositionally biased region" description="Basic and acidic residues" evidence="7">
    <location>
        <begin position="919"/>
        <end position="928"/>
    </location>
</feature>
<dbReference type="GO" id="GO:0000978">
    <property type="term" value="F:RNA polymerase II cis-regulatory region sequence-specific DNA binding"/>
    <property type="evidence" value="ECO:0007669"/>
    <property type="project" value="TreeGrafter"/>
</dbReference>
<dbReference type="EMBL" id="CP086714">
    <property type="protein sequence ID" value="WOO77153.1"/>
    <property type="molecule type" value="Genomic_DNA"/>
</dbReference>
<feature type="compositionally biased region" description="Gly residues" evidence="7">
    <location>
        <begin position="245"/>
        <end position="254"/>
    </location>
</feature>
<dbReference type="AlphaFoldDB" id="A0AAF0XZY5"/>
<dbReference type="CDD" id="cd00202">
    <property type="entry name" value="ZnF_GATA"/>
    <property type="match status" value="1"/>
</dbReference>
<feature type="compositionally biased region" description="Basic and acidic residues" evidence="7">
    <location>
        <begin position="1019"/>
        <end position="1042"/>
    </location>
</feature>
<feature type="region of interest" description="Disordered" evidence="7">
    <location>
        <begin position="721"/>
        <end position="761"/>
    </location>
</feature>
<feature type="compositionally biased region" description="Low complexity" evidence="7">
    <location>
        <begin position="130"/>
        <end position="148"/>
    </location>
</feature>
<dbReference type="GO" id="GO:0045944">
    <property type="term" value="P:positive regulation of transcription by RNA polymerase II"/>
    <property type="evidence" value="ECO:0007669"/>
    <property type="project" value="TreeGrafter"/>
</dbReference>
<feature type="compositionally biased region" description="Polar residues" evidence="7">
    <location>
        <begin position="53"/>
        <end position="64"/>
    </location>
</feature>
<organism evidence="9 10">
    <name type="scientific">Vanrija pseudolonga</name>
    <dbReference type="NCBI Taxonomy" id="143232"/>
    <lineage>
        <taxon>Eukaryota</taxon>
        <taxon>Fungi</taxon>
        <taxon>Dikarya</taxon>
        <taxon>Basidiomycota</taxon>
        <taxon>Agaricomycotina</taxon>
        <taxon>Tremellomycetes</taxon>
        <taxon>Trichosporonales</taxon>
        <taxon>Trichosporonaceae</taxon>
        <taxon>Vanrija</taxon>
    </lineage>
</organism>
<comment type="subcellular location">
    <subcellularLocation>
        <location evidence="1">Nucleus</location>
    </subcellularLocation>
</comment>
<keyword evidence="10" id="KW-1185">Reference proteome</keyword>
<gene>
    <name evidence="9" type="primary">sreA_1</name>
    <name evidence="9" type="ORF">LOC62_01G000741</name>
</gene>